<proteinExistence type="predicted"/>
<protein>
    <submittedName>
        <fullName evidence="2">Uncharacterized protein</fullName>
    </submittedName>
</protein>
<reference evidence="2 3" key="1">
    <citation type="submission" date="2016-08" db="EMBL/GenBank/DDBJ databases">
        <authorList>
            <person name="Loux V."/>
            <person name="Rue O."/>
        </authorList>
    </citation>
    <scope>NUCLEOTIDE SEQUENCE [LARGE SCALE GENOMIC DNA]</scope>
    <source>
        <strain evidence="2 3">AFSSA_08CEB44bac</strain>
    </source>
</reference>
<evidence type="ECO:0000313" key="3">
    <source>
        <dbReference type="Proteomes" id="UP000242164"/>
    </source>
</evidence>
<comment type="caution">
    <text evidence="2">The sequence shown here is derived from an EMBL/GenBank/DDBJ whole genome shotgun (WGS) entry which is preliminary data.</text>
</comment>
<sequence>MDECTAPKSLKEHAFLTMLSLNLLHLISIYTLNFTGLMYETDTGKWSDLADTCGPKYFRIVTTRLVRAHNQWGLKTPTDSSSLYPL</sequence>
<dbReference type="Proteomes" id="UP000242164">
    <property type="component" value="Unassembled WGS sequence"/>
</dbReference>
<evidence type="ECO:0000313" key="2">
    <source>
        <dbReference type="EMBL" id="SCL85530.1"/>
    </source>
</evidence>
<keyword evidence="1" id="KW-1133">Transmembrane helix</keyword>
<keyword evidence="1" id="KW-0472">Membrane</keyword>
<accession>A0AAX2CD36</accession>
<dbReference type="EMBL" id="FMIK01000017">
    <property type="protein sequence ID" value="SCL85530.1"/>
    <property type="molecule type" value="Genomic_DNA"/>
</dbReference>
<dbReference type="AlphaFoldDB" id="A0AAX2CD36"/>
<organism evidence="2 3">
    <name type="scientific">Bacillus cytotoxicus</name>
    <dbReference type="NCBI Taxonomy" id="580165"/>
    <lineage>
        <taxon>Bacteria</taxon>
        <taxon>Bacillati</taxon>
        <taxon>Bacillota</taxon>
        <taxon>Bacilli</taxon>
        <taxon>Bacillales</taxon>
        <taxon>Bacillaceae</taxon>
        <taxon>Bacillus</taxon>
        <taxon>Bacillus cereus group</taxon>
    </lineage>
</organism>
<keyword evidence="1" id="KW-0812">Transmembrane</keyword>
<feature type="transmembrane region" description="Helical" evidence="1">
    <location>
        <begin position="15"/>
        <end position="39"/>
    </location>
</feature>
<name>A0AAX2CD36_9BACI</name>
<gene>
    <name evidence="2" type="ORF">BCB44BAC_00770</name>
</gene>
<evidence type="ECO:0000256" key="1">
    <source>
        <dbReference type="SAM" id="Phobius"/>
    </source>
</evidence>